<reference evidence="1" key="1">
    <citation type="submission" date="2021-03" db="EMBL/GenBank/DDBJ databases">
        <title>Draft genome sequence of rust myrtle Austropuccinia psidii MF-1, a brazilian biotype.</title>
        <authorList>
            <person name="Quecine M.C."/>
            <person name="Pachon D.M.R."/>
            <person name="Bonatelli M.L."/>
            <person name="Correr F.H."/>
            <person name="Franceschini L.M."/>
            <person name="Leite T.F."/>
            <person name="Margarido G.R.A."/>
            <person name="Almeida C.A."/>
            <person name="Ferrarezi J.A."/>
            <person name="Labate C.A."/>
        </authorList>
    </citation>
    <scope>NUCLEOTIDE SEQUENCE</scope>
    <source>
        <strain evidence="1">MF-1</strain>
    </source>
</reference>
<evidence type="ECO:0000313" key="2">
    <source>
        <dbReference type="Proteomes" id="UP000765509"/>
    </source>
</evidence>
<dbReference type="EMBL" id="AVOT02000176">
    <property type="protein sequence ID" value="MBW0461537.1"/>
    <property type="molecule type" value="Genomic_DNA"/>
</dbReference>
<protein>
    <submittedName>
        <fullName evidence="1">Uncharacterized protein</fullName>
    </submittedName>
</protein>
<accession>A0A9Q3BAF8</accession>
<gene>
    <name evidence="1" type="ORF">O181_001252</name>
</gene>
<name>A0A9Q3BAF8_9BASI</name>
<proteinExistence type="predicted"/>
<evidence type="ECO:0000313" key="1">
    <source>
        <dbReference type="EMBL" id="MBW0461537.1"/>
    </source>
</evidence>
<keyword evidence="2" id="KW-1185">Reference proteome</keyword>
<dbReference type="OrthoDB" id="2517660at2759"/>
<dbReference type="AlphaFoldDB" id="A0A9Q3BAF8"/>
<dbReference type="Proteomes" id="UP000765509">
    <property type="component" value="Unassembled WGS sequence"/>
</dbReference>
<sequence length="257" mass="29398">MEFKIVPKTSREDRRPERLVLKCHKCGSTSHSANTSTRKTKINEVQFIKEVQCSEEKEEFHSGSSISDETPAEEYPIQKIRAFFEVTEVHTPFPKYNEDLYNLINIQEARMSKPKPSRDKGYTAGASFITSILMNDVETKVSMDTGALCNFVGKDYLQIILPEWKNNLLPIEGVQFSSASNNMYPLGILDTNLVFLNPEGSVIMKTEIVVADNCTSQNIIIGNYYLNIYGIEINNHKHRYFKIGEKRQKFAFSNMCK</sequence>
<comment type="caution">
    <text evidence="1">The sequence shown here is derived from an EMBL/GenBank/DDBJ whole genome shotgun (WGS) entry which is preliminary data.</text>
</comment>
<organism evidence="1 2">
    <name type="scientific">Austropuccinia psidii MF-1</name>
    <dbReference type="NCBI Taxonomy" id="1389203"/>
    <lineage>
        <taxon>Eukaryota</taxon>
        <taxon>Fungi</taxon>
        <taxon>Dikarya</taxon>
        <taxon>Basidiomycota</taxon>
        <taxon>Pucciniomycotina</taxon>
        <taxon>Pucciniomycetes</taxon>
        <taxon>Pucciniales</taxon>
        <taxon>Sphaerophragmiaceae</taxon>
        <taxon>Austropuccinia</taxon>
    </lineage>
</organism>